<keyword evidence="2" id="KW-0732">Signal</keyword>
<feature type="region of interest" description="Disordered" evidence="1">
    <location>
        <begin position="122"/>
        <end position="150"/>
    </location>
</feature>
<dbReference type="Pfam" id="PF00135">
    <property type="entry name" value="COesterase"/>
    <property type="match status" value="1"/>
</dbReference>
<accession>A0AAV9HAS5</accession>
<dbReference type="Gene3D" id="3.40.50.1820">
    <property type="entry name" value="alpha/beta hydrolase"/>
    <property type="match status" value="1"/>
</dbReference>
<dbReference type="SUPFAM" id="SSF53474">
    <property type="entry name" value="alpha/beta-Hydrolases"/>
    <property type="match status" value="1"/>
</dbReference>
<dbReference type="EMBL" id="MU865184">
    <property type="protein sequence ID" value="KAK4456637.1"/>
    <property type="molecule type" value="Genomic_DNA"/>
</dbReference>
<evidence type="ECO:0000259" key="3">
    <source>
        <dbReference type="Pfam" id="PF00135"/>
    </source>
</evidence>
<dbReference type="PANTHER" id="PTHR43142">
    <property type="entry name" value="CARBOXYLIC ESTER HYDROLASE"/>
    <property type="match status" value="1"/>
</dbReference>
<protein>
    <submittedName>
        <fullName evidence="4">Cholinesterase</fullName>
    </submittedName>
</protein>
<dbReference type="InterPro" id="IPR002018">
    <property type="entry name" value="CarbesteraseB"/>
</dbReference>
<dbReference type="InterPro" id="IPR019819">
    <property type="entry name" value="Carboxylesterase_B_CS"/>
</dbReference>
<proteinExistence type="predicted"/>
<evidence type="ECO:0000313" key="4">
    <source>
        <dbReference type="EMBL" id="KAK4456637.1"/>
    </source>
</evidence>
<dbReference type="PANTHER" id="PTHR43142:SF3">
    <property type="entry name" value="PUTATIVE (AFU_ORTHOLOGUE AFUA_3G09070)-RELATED"/>
    <property type="match status" value="1"/>
</dbReference>
<organism evidence="4 5">
    <name type="scientific">Cladorrhinum samala</name>
    <dbReference type="NCBI Taxonomy" id="585594"/>
    <lineage>
        <taxon>Eukaryota</taxon>
        <taxon>Fungi</taxon>
        <taxon>Dikarya</taxon>
        <taxon>Ascomycota</taxon>
        <taxon>Pezizomycotina</taxon>
        <taxon>Sordariomycetes</taxon>
        <taxon>Sordariomycetidae</taxon>
        <taxon>Sordariales</taxon>
        <taxon>Podosporaceae</taxon>
        <taxon>Cladorrhinum</taxon>
    </lineage>
</organism>
<evidence type="ECO:0000256" key="1">
    <source>
        <dbReference type="SAM" id="MobiDB-lite"/>
    </source>
</evidence>
<dbReference type="Proteomes" id="UP001321749">
    <property type="component" value="Unassembled WGS sequence"/>
</dbReference>
<evidence type="ECO:0000313" key="5">
    <source>
        <dbReference type="Proteomes" id="UP001321749"/>
    </source>
</evidence>
<gene>
    <name evidence="4" type="ORF">QBC42DRAFT_292393</name>
</gene>
<reference evidence="4" key="2">
    <citation type="submission" date="2023-06" db="EMBL/GenBank/DDBJ databases">
        <authorList>
            <consortium name="Lawrence Berkeley National Laboratory"/>
            <person name="Mondo S.J."/>
            <person name="Hensen N."/>
            <person name="Bonometti L."/>
            <person name="Westerberg I."/>
            <person name="Brannstrom I.O."/>
            <person name="Guillou S."/>
            <person name="Cros-Aarteil S."/>
            <person name="Calhoun S."/>
            <person name="Haridas S."/>
            <person name="Kuo A."/>
            <person name="Pangilinan J."/>
            <person name="Riley R."/>
            <person name="Labutti K."/>
            <person name="Andreopoulos B."/>
            <person name="Lipzen A."/>
            <person name="Chen C."/>
            <person name="Yanf M."/>
            <person name="Daum C."/>
            <person name="Ng V."/>
            <person name="Clum A."/>
            <person name="Steindorff A."/>
            <person name="Ohm R."/>
            <person name="Martin F."/>
            <person name="Silar P."/>
            <person name="Natvig D."/>
            <person name="Lalanne C."/>
            <person name="Gautier V."/>
            <person name="Ament-Velasquez S.L."/>
            <person name="Kruys A."/>
            <person name="Hutchinson M.I."/>
            <person name="Powell A.J."/>
            <person name="Barry K."/>
            <person name="Miller A.N."/>
            <person name="Grigoriev I.V."/>
            <person name="Debuchy R."/>
            <person name="Gladieux P."/>
            <person name="Thoren M.H."/>
            <person name="Johannesson H."/>
        </authorList>
    </citation>
    <scope>NUCLEOTIDE SEQUENCE</scope>
    <source>
        <strain evidence="4">PSN324</strain>
    </source>
</reference>
<keyword evidence="5" id="KW-1185">Reference proteome</keyword>
<feature type="signal peptide" evidence="2">
    <location>
        <begin position="1"/>
        <end position="18"/>
    </location>
</feature>
<dbReference type="PROSITE" id="PS00941">
    <property type="entry name" value="CARBOXYLESTERASE_B_2"/>
    <property type="match status" value="1"/>
</dbReference>
<reference evidence="4" key="1">
    <citation type="journal article" date="2023" name="Mol. Phylogenet. Evol.">
        <title>Genome-scale phylogeny and comparative genomics of the fungal order Sordariales.</title>
        <authorList>
            <person name="Hensen N."/>
            <person name="Bonometti L."/>
            <person name="Westerberg I."/>
            <person name="Brannstrom I.O."/>
            <person name="Guillou S."/>
            <person name="Cros-Aarteil S."/>
            <person name="Calhoun S."/>
            <person name="Haridas S."/>
            <person name="Kuo A."/>
            <person name="Mondo S."/>
            <person name="Pangilinan J."/>
            <person name="Riley R."/>
            <person name="LaButti K."/>
            <person name="Andreopoulos B."/>
            <person name="Lipzen A."/>
            <person name="Chen C."/>
            <person name="Yan M."/>
            <person name="Daum C."/>
            <person name="Ng V."/>
            <person name="Clum A."/>
            <person name="Steindorff A."/>
            <person name="Ohm R.A."/>
            <person name="Martin F."/>
            <person name="Silar P."/>
            <person name="Natvig D.O."/>
            <person name="Lalanne C."/>
            <person name="Gautier V."/>
            <person name="Ament-Velasquez S.L."/>
            <person name="Kruys A."/>
            <person name="Hutchinson M.I."/>
            <person name="Powell A.J."/>
            <person name="Barry K."/>
            <person name="Miller A.N."/>
            <person name="Grigoriev I.V."/>
            <person name="Debuchy R."/>
            <person name="Gladieux P."/>
            <person name="Hiltunen Thoren M."/>
            <person name="Johannesson H."/>
        </authorList>
    </citation>
    <scope>NUCLEOTIDE SEQUENCE</scope>
    <source>
        <strain evidence="4">PSN324</strain>
    </source>
</reference>
<dbReference type="AlphaFoldDB" id="A0AAV9HAS5"/>
<comment type="caution">
    <text evidence="4">The sequence shown here is derived from an EMBL/GenBank/DDBJ whole genome shotgun (WGS) entry which is preliminary data.</text>
</comment>
<feature type="domain" description="Carboxylesterase type B" evidence="3">
    <location>
        <begin position="166"/>
        <end position="626"/>
    </location>
</feature>
<name>A0AAV9HAS5_9PEZI</name>
<evidence type="ECO:0000256" key="2">
    <source>
        <dbReference type="SAM" id="SignalP"/>
    </source>
</evidence>
<feature type="chain" id="PRO_5043843956" evidence="2">
    <location>
        <begin position="19"/>
        <end position="687"/>
    </location>
</feature>
<dbReference type="InterPro" id="IPR029058">
    <property type="entry name" value="AB_hydrolase_fold"/>
</dbReference>
<sequence length="687" mass="74575">MVHLIWAALAASSGLVAGEHLKRLNTSLTILVNNDLHGASSPNADTSVIVTESRLSRDSYERVCSSLGEQPYSDKQGNGKSSKSFLPLLEYLKYEGRATAASQFWVAGSSQKVVNAAGVITQQKSKKGPRDEPLQGFCTNKAPFSNESSQDRSSKWQISVDVNNQTLTGFRDRQSFRFLGVRYAAQPKRFTYSTLFQGSGEAASALEYGSQCAQGSDTGSEDCLFLNVWTPYLPNPSSKPERKSLRPVAFWIHGGAFTGGTANDATFDGGSMVSRGDVVVVAINYRLSTLGFLALKDGVTNGNYGLADQITALDWVRKNIQSLGGDPDRITIFGQSAGAGSVRALVASPKAAKKFSGAILLSNLGGLNYGTTYSKYYTIDEQVAVAANTILNATNCTSARSQVDCLRALPAQTLTKLGGARYLVVDGTYLTSPSLPVDGPPLGINLMIGITHDDGAPFITYPTNPNISQTEYLASQGFSSSSSPPIPLDLFPLPASSNRSLALFTSSSRLATDAIFRCVDQATTYSLLKNSRVKQIFHYEFDRTYQTTGWPKLDVCEPPKSKAFPLGDPSKDYLKCHSGELYYVFGTLARQGLPDRDGGDIDFSGFVLDSFLSFFRTGDPNIERDWLSARGYEASLEQARRAGVWEADRKGKQGRLREFNWPKSKMGGFRELEQCKGLGLGVESYYG</sequence>